<evidence type="ECO:0000256" key="5">
    <source>
        <dbReference type="PROSITE-ProRule" id="PRU01248"/>
    </source>
</evidence>
<dbReference type="InterPro" id="IPR010998">
    <property type="entry name" value="Integrase_recombinase_N"/>
</dbReference>
<evidence type="ECO:0000256" key="3">
    <source>
        <dbReference type="ARBA" id="ARBA00023125"/>
    </source>
</evidence>
<evidence type="ECO:0000259" key="7">
    <source>
        <dbReference type="PROSITE" id="PS51900"/>
    </source>
</evidence>
<evidence type="ECO:0000259" key="6">
    <source>
        <dbReference type="PROSITE" id="PS51898"/>
    </source>
</evidence>
<dbReference type="PROSITE" id="PS51898">
    <property type="entry name" value="TYR_RECOMBINASE"/>
    <property type="match status" value="1"/>
</dbReference>
<feature type="domain" description="Tyr recombinase" evidence="6">
    <location>
        <begin position="323"/>
        <end position="527"/>
    </location>
</feature>
<protein>
    <submittedName>
        <fullName evidence="8">DUF6538 domain-containing protein</fullName>
    </submittedName>
</protein>
<keyword evidence="2" id="KW-0229">DNA integration</keyword>
<proteinExistence type="inferred from homology"/>
<gene>
    <name evidence="8" type="ORF">ACFOOL_06330</name>
</gene>
<evidence type="ECO:0000313" key="8">
    <source>
        <dbReference type="EMBL" id="MFC3704368.1"/>
    </source>
</evidence>
<keyword evidence="9" id="KW-1185">Reference proteome</keyword>
<dbReference type="PROSITE" id="PS51900">
    <property type="entry name" value="CB"/>
    <property type="match status" value="1"/>
</dbReference>
<dbReference type="Pfam" id="PF20172">
    <property type="entry name" value="DUF6538"/>
    <property type="match status" value="1"/>
</dbReference>
<comment type="similarity">
    <text evidence="1">Belongs to the 'phage' integrase family.</text>
</comment>
<feature type="domain" description="Core-binding (CB)" evidence="7">
    <location>
        <begin position="216"/>
        <end position="300"/>
    </location>
</feature>
<reference evidence="9" key="1">
    <citation type="journal article" date="2019" name="Int. J. Syst. Evol. Microbiol.">
        <title>The Global Catalogue of Microorganisms (GCM) 10K type strain sequencing project: providing services to taxonomists for standard genome sequencing and annotation.</title>
        <authorList>
            <consortium name="The Broad Institute Genomics Platform"/>
            <consortium name="The Broad Institute Genome Sequencing Center for Infectious Disease"/>
            <person name="Wu L."/>
            <person name="Ma J."/>
        </authorList>
    </citation>
    <scope>NUCLEOTIDE SEQUENCE [LARGE SCALE GENOMIC DNA]</scope>
    <source>
        <strain evidence="9">KCTC 42281</strain>
    </source>
</reference>
<dbReference type="Gene3D" id="1.10.443.10">
    <property type="entry name" value="Intergrase catalytic core"/>
    <property type="match status" value="1"/>
</dbReference>
<dbReference type="InterPro" id="IPR044068">
    <property type="entry name" value="CB"/>
</dbReference>
<accession>A0ABV7X1D3</accession>
<evidence type="ECO:0000256" key="1">
    <source>
        <dbReference type="ARBA" id="ARBA00008857"/>
    </source>
</evidence>
<dbReference type="InterPro" id="IPR046668">
    <property type="entry name" value="DUF6538"/>
</dbReference>
<dbReference type="InterPro" id="IPR050090">
    <property type="entry name" value="Tyrosine_recombinase_XerCD"/>
</dbReference>
<dbReference type="PANTHER" id="PTHR30349">
    <property type="entry name" value="PHAGE INTEGRASE-RELATED"/>
    <property type="match status" value="1"/>
</dbReference>
<dbReference type="Proteomes" id="UP001595613">
    <property type="component" value="Unassembled WGS sequence"/>
</dbReference>
<name>A0ABV7X1D3_9HYPH</name>
<comment type="caution">
    <text evidence="8">The sequence shown here is derived from an EMBL/GenBank/DDBJ whole genome shotgun (WGS) entry which is preliminary data.</text>
</comment>
<sequence length="547" mass="62238">MVLAMSRPWKHPKTGVYYFRKGVPEHLRPLVGKWEVKISLGTKVADEARELHSTVAAQVAQDWLHLQSTDASSSVPSRNERILTDQEIVGLSGDLYREVMNRHGENPGLAHVWEQKLRKLQLALPARLRSVDFVAPLKASWSTGPALMAGRILGEDVRDFMDRHAINLEWRCRNKFYLAAAMALAQAYRELIKRAEGDFRPDPDAARFPASPLVVPQPCDWQSLYEEYRQSVEPAAATVKRQLGVLKKFFGFLGHVDPRRVSEEDVRRWLKHRLTEGNVAPQTVRDADLAHPKTLYIWALSEKKLHHNPFRDIKVRVPKQVKLRDREYTHDEAERVLEASLLPPSARMTEEGAAARRWIPWLCAYSGARVNELTQLRASDIFLEKVPDGRMVWVMNITPEAGTTKNRAARKVSLHLDLIDQGFIRYVERRKGRHLFYLPERRRGGSDANPQNKKVGERLAAWVRSDVGITDPGIDPNHAWRHLFRSWLLAGKVPGQVIDRIDGHAPRTVGESYGSAWPAVMLDAVMAIPPYLTKRMDIRSGGTAQDI</sequence>
<dbReference type="Gene3D" id="1.10.150.130">
    <property type="match status" value="1"/>
</dbReference>
<dbReference type="RefSeq" id="WP_380095844.1">
    <property type="nucleotide sequence ID" value="NZ_JBHRYD010000001.1"/>
</dbReference>
<dbReference type="InterPro" id="IPR011010">
    <property type="entry name" value="DNA_brk_join_enz"/>
</dbReference>
<evidence type="ECO:0000256" key="4">
    <source>
        <dbReference type="ARBA" id="ARBA00023172"/>
    </source>
</evidence>
<keyword evidence="4" id="KW-0233">DNA recombination</keyword>
<dbReference type="InterPro" id="IPR002104">
    <property type="entry name" value="Integrase_catalytic"/>
</dbReference>
<dbReference type="SUPFAM" id="SSF56349">
    <property type="entry name" value="DNA breaking-rejoining enzymes"/>
    <property type="match status" value="1"/>
</dbReference>
<dbReference type="PANTHER" id="PTHR30349:SF64">
    <property type="entry name" value="PROPHAGE INTEGRASE INTD-RELATED"/>
    <property type="match status" value="1"/>
</dbReference>
<evidence type="ECO:0000256" key="2">
    <source>
        <dbReference type="ARBA" id="ARBA00022908"/>
    </source>
</evidence>
<evidence type="ECO:0000313" key="9">
    <source>
        <dbReference type="Proteomes" id="UP001595613"/>
    </source>
</evidence>
<dbReference type="InterPro" id="IPR013762">
    <property type="entry name" value="Integrase-like_cat_sf"/>
</dbReference>
<dbReference type="EMBL" id="JBHRYD010000001">
    <property type="protein sequence ID" value="MFC3704368.1"/>
    <property type="molecule type" value="Genomic_DNA"/>
</dbReference>
<keyword evidence="3 5" id="KW-0238">DNA-binding</keyword>
<organism evidence="8 9">
    <name type="scientific">Devosia honganensis</name>
    <dbReference type="NCBI Taxonomy" id="1610527"/>
    <lineage>
        <taxon>Bacteria</taxon>
        <taxon>Pseudomonadati</taxon>
        <taxon>Pseudomonadota</taxon>
        <taxon>Alphaproteobacteria</taxon>
        <taxon>Hyphomicrobiales</taxon>
        <taxon>Devosiaceae</taxon>
        <taxon>Devosia</taxon>
    </lineage>
</organism>